<gene>
    <name evidence="2" type="ORF">TWF506_008158</name>
</gene>
<feature type="region of interest" description="Disordered" evidence="1">
    <location>
        <begin position="539"/>
        <end position="582"/>
    </location>
</feature>
<sequence>MKGSQSSPDAQYIQYKVHRNLSHHCFTHCRPPLTAPHTSPITPTGLSRLPNELLFQIFSYLLTSSSPIIISDFQKQDVSTTTSSYANFTNRLVNHYIGASSGLFLADKKISNAALEVLYSSNKFILKVRVNFTRAFLVSIGEVNRARIKYLQFGVYSKLYSHTWQSNLKREFDRLGDDIGGDMVAVRELEYKSEWTHGKNYPVADVGVGEVVRVERNGVGKFQEKLLKAWGDGAGNVKVEVVSFAEAYKQKGEQVEVTSSPSPDPSVAKQLPGLSSLPYDVLREILLYCHLQKEVLLSGPHNYFTLQRTLAIGPLDVVLKHHSPCYDYSSLFLVCPKISKIMREIVYTNTRFRVRDRGLAVLSSVLNETDFNMIKNMELVLGHPNQERMKFVVLCLKGVIWRLLKSGSQVKKVVIKVDRLSVPYLGNMVPLLKELRKKCELVLVETLGTGVPLKTGESFGVDMGKENDIAWILDDKNGVNGTATTWAWSWAHNGWRDFEDVIGREEGERDRVGKVNGLKERKGSKSKGKLNVEEKWKEEVEAAEGSSSRNTRRPSETSKVESMRRRASKSKDMLKKWVSDLH</sequence>
<keyword evidence="3" id="KW-1185">Reference proteome</keyword>
<accession>A0AAN8NNV7</accession>
<dbReference type="InterPro" id="IPR038883">
    <property type="entry name" value="AN11006-like"/>
</dbReference>
<evidence type="ECO:0000256" key="1">
    <source>
        <dbReference type="SAM" id="MobiDB-lite"/>
    </source>
</evidence>
<reference evidence="2 3" key="1">
    <citation type="submission" date="2019-10" db="EMBL/GenBank/DDBJ databases">
        <authorList>
            <person name="Palmer J.M."/>
        </authorList>
    </citation>
    <scope>NUCLEOTIDE SEQUENCE [LARGE SCALE GENOMIC DNA]</scope>
    <source>
        <strain evidence="2 3">TWF506</strain>
    </source>
</reference>
<name>A0AAN8NNV7_9PEZI</name>
<dbReference type="Proteomes" id="UP001307849">
    <property type="component" value="Unassembled WGS sequence"/>
</dbReference>
<dbReference type="PANTHER" id="PTHR42085">
    <property type="entry name" value="F-BOX DOMAIN-CONTAINING PROTEIN"/>
    <property type="match status" value="1"/>
</dbReference>
<dbReference type="AlphaFoldDB" id="A0AAN8NNV7"/>
<dbReference type="PANTHER" id="PTHR42085:SF2">
    <property type="entry name" value="F-BOX DOMAIN-CONTAINING PROTEIN"/>
    <property type="match status" value="1"/>
</dbReference>
<dbReference type="EMBL" id="JAVHJM010000005">
    <property type="protein sequence ID" value="KAK6513719.1"/>
    <property type="molecule type" value="Genomic_DNA"/>
</dbReference>
<organism evidence="2 3">
    <name type="scientific">Arthrobotrys conoides</name>
    <dbReference type="NCBI Taxonomy" id="74498"/>
    <lineage>
        <taxon>Eukaryota</taxon>
        <taxon>Fungi</taxon>
        <taxon>Dikarya</taxon>
        <taxon>Ascomycota</taxon>
        <taxon>Pezizomycotina</taxon>
        <taxon>Orbiliomycetes</taxon>
        <taxon>Orbiliales</taxon>
        <taxon>Orbiliaceae</taxon>
        <taxon>Arthrobotrys</taxon>
    </lineage>
</organism>
<evidence type="ECO:0000313" key="2">
    <source>
        <dbReference type="EMBL" id="KAK6513719.1"/>
    </source>
</evidence>
<comment type="caution">
    <text evidence="2">The sequence shown here is derived from an EMBL/GenBank/DDBJ whole genome shotgun (WGS) entry which is preliminary data.</text>
</comment>
<feature type="compositionally biased region" description="Basic and acidic residues" evidence="1">
    <location>
        <begin position="553"/>
        <end position="582"/>
    </location>
</feature>
<protein>
    <submittedName>
        <fullName evidence="2">Uncharacterized protein</fullName>
    </submittedName>
</protein>
<evidence type="ECO:0000313" key="3">
    <source>
        <dbReference type="Proteomes" id="UP001307849"/>
    </source>
</evidence>
<proteinExistence type="predicted"/>